<dbReference type="EMBL" id="ARXX01000055">
    <property type="protein sequence ID" value="MBF5057720.1"/>
    <property type="molecule type" value="Genomic_DNA"/>
</dbReference>
<dbReference type="RefSeq" id="WP_194297585.1">
    <property type="nucleotide sequence ID" value="NZ_ARXX01000055.1"/>
</dbReference>
<feature type="transmembrane region" description="Helical" evidence="1">
    <location>
        <begin position="42"/>
        <end position="61"/>
    </location>
</feature>
<proteinExistence type="predicted"/>
<evidence type="ECO:0008006" key="4">
    <source>
        <dbReference type="Google" id="ProtNLM"/>
    </source>
</evidence>
<feature type="transmembrane region" description="Helical" evidence="1">
    <location>
        <begin position="92"/>
        <end position="110"/>
    </location>
</feature>
<dbReference type="Pfam" id="PF11804">
    <property type="entry name" value="DUF3325"/>
    <property type="match status" value="1"/>
</dbReference>
<evidence type="ECO:0000313" key="2">
    <source>
        <dbReference type="EMBL" id="MBF5057720.1"/>
    </source>
</evidence>
<evidence type="ECO:0000256" key="1">
    <source>
        <dbReference type="SAM" id="Phobius"/>
    </source>
</evidence>
<keyword evidence="1" id="KW-1133">Transmembrane helix</keyword>
<name>A0ABS0AUS3_9GAMM</name>
<keyword evidence="1" id="KW-0812">Transmembrane</keyword>
<evidence type="ECO:0000313" key="3">
    <source>
        <dbReference type="Proteomes" id="UP000662703"/>
    </source>
</evidence>
<reference evidence="2 3" key="1">
    <citation type="submission" date="2012-09" db="EMBL/GenBank/DDBJ databases">
        <title>Genome Sequence of alkane-degrading Bacterium Alcanivorax sp. 521-1.</title>
        <authorList>
            <person name="Lai Q."/>
            <person name="Shao Z."/>
        </authorList>
    </citation>
    <scope>NUCLEOTIDE SEQUENCE [LARGE SCALE GENOMIC DNA]</scope>
    <source>
        <strain evidence="2 3">521-1</strain>
    </source>
</reference>
<keyword evidence="1" id="KW-0472">Membrane</keyword>
<comment type="caution">
    <text evidence="2">The sequence shown here is derived from an EMBL/GenBank/DDBJ whole genome shotgun (WGS) entry which is preliminary data.</text>
</comment>
<organism evidence="2 3">
    <name type="scientific">Alloalcanivorax profundimaris</name>
    <dbReference type="NCBI Taxonomy" id="2735259"/>
    <lineage>
        <taxon>Bacteria</taxon>
        <taxon>Pseudomonadati</taxon>
        <taxon>Pseudomonadota</taxon>
        <taxon>Gammaproteobacteria</taxon>
        <taxon>Oceanospirillales</taxon>
        <taxon>Alcanivoracaceae</taxon>
        <taxon>Alloalcanivorax</taxon>
    </lineage>
</organism>
<sequence>MTLLPLTWTLGYAGLTALALAMKRHHEAVLGAKASEARLRGFRVLGWALLAAMTAGCLAIWPTALALWMALGMVAFAGLPLVFLLPYRPRLAGGLAVGLPVVGLVVGWVLG</sequence>
<dbReference type="Proteomes" id="UP000662703">
    <property type="component" value="Unassembled WGS sequence"/>
</dbReference>
<feature type="transmembrane region" description="Helical" evidence="1">
    <location>
        <begin position="6"/>
        <end position="22"/>
    </location>
</feature>
<protein>
    <recommendedName>
        <fullName evidence="4">DUF3325 domain-containing protein</fullName>
    </recommendedName>
</protein>
<keyword evidence="3" id="KW-1185">Reference proteome</keyword>
<feature type="transmembrane region" description="Helical" evidence="1">
    <location>
        <begin position="67"/>
        <end position="85"/>
    </location>
</feature>
<gene>
    <name evidence="2" type="ORF">Y5W_03014</name>
</gene>
<dbReference type="InterPro" id="IPR021762">
    <property type="entry name" value="DUF3325"/>
</dbReference>
<accession>A0ABS0AUS3</accession>